<evidence type="ECO:0000313" key="10">
    <source>
        <dbReference type="EMBL" id="SIT76241.1"/>
    </source>
</evidence>
<reference evidence="11" key="1">
    <citation type="submission" date="2017-01" db="EMBL/GenBank/DDBJ databases">
        <authorList>
            <person name="Varghese N."/>
            <person name="Submissions S."/>
        </authorList>
    </citation>
    <scope>NUCLEOTIDE SEQUENCE [LARGE SCALE GENOMIC DNA]</scope>
    <source>
        <strain evidence="11">DSM 29591</strain>
    </source>
</reference>
<feature type="domain" description="Peptidase S8/S53" evidence="9">
    <location>
        <begin position="240"/>
        <end position="473"/>
    </location>
</feature>
<comment type="similarity">
    <text evidence="1 6 7">Belongs to the peptidase S8 family.</text>
</comment>
<dbReference type="EMBL" id="FTPR01000001">
    <property type="protein sequence ID" value="SIT76241.1"/>
    <property type="molecule type" value="Genomic_DNA"/>
</dbReference>
<protein>
    <submittedName>
        <fullName evidence="10">Subtilase family protein</fullName>
    </submittedName>
</protein>
<dbReference type="AlphaFoldDB" id="A0A1R3WEG2"/>
<dbReference type="CDD" id="cd07477">
    <property type="entry name" value="Peptidases_S8_Subtilisin_subset"/>
    <property type="match status" value="1"/>
</dbReference>
<evidence type="ECO:0000256" key="6">
    <source>
        <dbReference type="PROSITE-ProRule" id="PRU01240"/>
    </source>
</evidence>
<feature type="active site" description="Charge relay system" evidence="6">
    <location>
        <position position="249"/>
    </location>
</feature>
<dbReference type="InterPro" id="IPR023828">
    <property type="entry name" value="Peptidase_S8_Ser-AS"/>
</dbReference>
<organism evidence="10 11">
    <name type="scientific">Yoonia rosea</name>
    <dbReference type="NCBI Taxonomy" id="287098"/>
    <lineage>
        <taxon>Bacteria</taxon>
        <taxon>Pseudomonadati</taxon>
        <taxon>Pseudomonadota</taxon>
        <taxon>Alphaproteobacteria</taxon>
        <taxon>Rhodobacterales</taxon>
        <taxon>Paracoccaceae</taxon>
        <taxon>Yoonia</taxon>
    </lineage>
</organism>
<dbReference type="InterPro" id="IPR023827">
    <property type="entry name" value="Peptidase_S8_Asp-AS"/>
</dbReference>
<dbReference type="InterPro" id="IPR000209">
    <property type="entry name" value="Peptidase_S8/S53_dom"/>
</dbReference>
<dbReference type="SUPFAM" id="SSF52743">
    <property type="entry name" value="Subtilisin-like"/>
    <property type="match status" value="1"/>
</dbReference>
<evidence type="ECO:0000259" key="9">
    <source>
        <dbReference type="Pfam" id="PF00082"/>
    </source>
</evidence>
<dbReference type="GO" id="GO:0046872">
    <property type="term" value="F:metal ion binding"/>
    <property type="evidence" value="ECO:0007669"/>
    <property type="project" value="UniProtKB-KW"/>
</dbReference>
<dbReference type="PROSITE" id="PS00138">
    <property type="entry name" value="SUBTILASE_SER"/>
    <property type="match status" value="1"/>
</dbReference>
<keyword evidence="4 6" id="KW-0378">Hydrolase</keyword>
<dbReference type="InterPro" id="IPR022398">
    <property type="entry name" value="Peptidase_S8_His-AS"/>
</dbReference>
<feature type="active site" description="Charge relay system" evidence="6">
    <location>
        <position position="284"/>
    </location>
</feature>
<dbReference type="Gene3D" id="3.40.50.200">
    <property type="entry name" value="Peptidase S8/S53 domain"/>
    <property type="match status" value="1"/>
</dbReference>
<dbReference type="PANTHER" id="PTHR43806">
    <property type="entry name" value="PEPTIDASE S8"/>
    <property type="match status" value="1"/>
</dbReference>
<feature type="region of interest" description="Disordered" evidence="8">
    <location>
        <begin position="515"/>
        <end position="539"/>
    </location>
</feature>
<evidence type="ECO:0000313" key="11">
    <source>
        <dbReference type="Proteomes" id="UP000186997"/>
    </source>
</evidence>
<evidence type="ECO:0000256" key="2">
    <source>
        <dbReference type="ARBA" id="ARBA00022670"/>
    </source>
</evidence>
<dbReference type="GO" id="GO:0006508">
    <property type="term" value="P:proteolysis"/>
    <property type="evidence" value="ECO:0007669"/>
    <property type="project" value="UniProtKB-KW"/>
</dbReference>
<name>A0A1R3WEG2_9RHOB</name>
<evidence type="ECO:0000256" key="7">
    <source>
        <dbReference type="RuleBase" id="RU003355"/>
    </source>
</evidence>
<dbReference type="PROSITE" id="PS00137">
    <property type="entry name" value="SUBTILASE_HIS"/>
    <property type="match status" value="1"/>
</dbReference>
<evidence type="ECO:0000256" key="4">
    <source>
        <dbReference type="ARBA" id="ARBA00022801"/>
    </source>
</evidence>
<dbReference type="InterPro" id="IPR050131">
    <property type="entry name" value="Peptidase_S8_subtilisin-like"/>
</dbReference>
<dbReference type="Pfam" id="PF00082">
    <property type="entry name" value="Peptidase_S8"/>
    <property type="match status" value="1"/>
</dbReference>
<evidence type="ECO:0000256" key="5">
    <source>
        <dbReference type="ARBA" id="ARBA00022825"/>
    </source>
</evidence>
<gene>
    <name evidence="10" type="ORF">SAMN05421665_0333</name>
</gene>
<dbReference type="Proteomes" id="UP000186997">
    <property type="component" value="Unassembled WGS sequence"/>
</dbReference>
<sequence>MHEVTSTNARKKAAPYIIGKPAVTPANLEEVDLTALAAQLTVRQKAFAAMAAGDDADAGDIAPLAFEALSDPKTKEVHSLSVELTEDHVQELKDTYGEALIIEKNHSLQMFSGLAQFEMSHSPMLTTQNDDFKVTLKVIDDDGAPVEGVQVDLLGELWSDRQRTNAQGKVTLKLPGETYETLTELRLKAASGFWSRVIAAPQFASRDNVVRVSALPTSTDGPQIDLWGNQAVGNVAMPQGDRVRVAVIDSGFADGHPDVVAAGGRGFADGGDPQEDWKSDDSGHGTHVAGTIGALNNAIGMRGIADRVDLFALRVFPGATIAKLIAAIDTAIELEVDVVNMSLGGKEKSVLLQQRMQAARAAGILLVAAAGNSGGPVMYPAAYPEVMAVAAIGKFGTYPEDSFHKRHETEHVSQDGQYFAAHFTCRGPQIDVCGPGVAVISTLPGPGFGSYDGTSMASPHVAGIAAVLLAQDAGIQAMARDLTRSDALFAKVVGACKPLGLPSEFQGRGMPVLTAQGAPADGPVADDDETPETPGGEAGLDMVADLIQKAIEAARKIKESA</sequence>
<evidence type="ECO:0000256" key="1">
    <source>
        <dbReference type="ARBA" id="ARBA00011073"/>
    </source>
</evidence>
<dbReference type="PRINTS" id="PR00723">
    <property type="entry name" value="SUBTILISIN"/>
</dbReference>
<dbReference type="PROSITE" id="PS51892">
    <property type="entry name" value="SUBTILASE"/>
    <property type="match status" value="1"/>
</dbReference>
<dbReference type="GO" id="GO:0004252">
    <property type="term" value="F:serine-type endopeptidase activity"/>
    <property type="evidence" value="ECO:0007669"/>
    <property type="project" value="UniProtKB-UniRule"/>
</dbReference>
<dbReference type="STRING" id="287098.SAMN05421665_0333"/>
<dbReference type="RefSeq" id="WP_076658095.1">
    <property type="nucleotide sequence ID" value="NZ_FTPR01000001.1"/>
</dbReference>
<dbReference type="InterPro" id="IPR036852">
    <property type="entry name" value="Peptidase_S8/S53_dom_sf"/>
</dbReference>
<keyword evidence="5 6" id="KW-0720">Serine protease</keyword>
<evidence type="ECO:0000256" key="3">
    <source>
        <dbReference type="ARBA" id="ARBA00022723"/>
    </source>
</evidence>
<keyword evidence="2 6" id="KW-0645">Protease</keyword>
<keyword evidence="11" id="KW-1185">Reference proteome</keyword>
<dbReference type="PANTHER" id="PTHR43806:SF11">
    <property type="entry name" value="CEREVISIN-RELATED"/>
    <property type="match status" value="1"/>
</dbReference>
<dbReference type="InterPro" id="IPR034202">
    <property type="entry name" value="Subtilisin_Carlsberg-like"/>
</dbReference>
<dbReference type="InterPro" id="IPR015500">
    <property type="entry name" value="Peptidase_S8_subtilisin-rel"/>
</dbReference>
<proteinExistence type="inferred from homology"/>
<keyword evidence="3" id="KW-0479">Metal-binding</keyword>
<feature type="active site" description="Charge relay system" evidence="6">
    <location>
        <position position="455"/>
    </location>
</feature>
<evidence type="ECO:0000256" key="8">
    <source>
        <dbReference type="SAM" id="MobiDB-lite"/>
    </source>
</evidence>
<accession>A0A1R3WEG2</accession>
<dbReference type="OrthoDB" id="9816306at2"/>
<dbReference type="PROSITE" id="PS00136">
    <property type="entry name" value="SUBTILASE_ASP"/>
    <property type="match status" value="1"/>
</dbReference>